<evidence type="ECO:0000256" key="2">
    <source>
        <dbReference type="ARBA" id="ARBA00022679"/>
    </source>
</evidence>
<dbReference type="EMBL" id="BSUJ01000001">
    <property type="protein sequence ID" value="GMA18446.1"/>
    <property type="molecule type" value="Genomic_DNA"/>
</dbReference>
<keyword evidence="6" id="KW-1185">Reference proteome</keyword>
<dbReference type="PANTHER" id="PTHR10509">
    <property type="entry name" value="O-METHYLTRANSFERASE-RELATED"/>
    <property type="match status" value="1"/>
</dbReference>
<reference evidence="6" key="1">
    <citation type="journal article" date="2019" name="Int. J. Syst. Evol. Microbiol.">
        <title>The Global Catalogue of Microorganisms (GCM) 10K type strain sequencing project: providing services to taxonomists for standard genome sequencing and annotation.</title>
        <authorList>
            <consortium name="The Broad Institute Genomics Platform"/>
            <consortium name="The Broad Institute Genome Sequencing Center for Infectious Disease"/>
            <person name="Wu L."/>
            <person name="Ma J."/>
        </authorList>
    </citation>
    <scope>NUCLEOTIDE SEQUENCE [LARGE SCALE GENOMIC DNA]</scope>
    <source>
        <strain evidence="6">NBRC 105830</strain>
    </source>
</reference>
<accession>A0ABQ6HIT8</accession>
<dbReference type="CDD" id="cd02440">
    <property type="entry name" value="AdoMet_MTases"/>
    <property type="match status" value="1"/>
</dbReference>
<comment type="caution">
    <text evidence="5">The sequence shown here is derived from an EMBL/GenBank/DDBJ whole genome shotgun (WGS) entry which is preliminary data.</text>
</comment>
<evidence type="ECO:0000256" key="1">
    <source>
        <dbReference type="ARBA" id="ARBA00022603"/>
    </source>
</evidence>
<proteinExistence type="predicted"/>
<sequence length="141" mass="15003">MLAAAVQAKAVVEIGTGAGVSGLWLLEGMAAEGVLTTIDIETSHTRSARSAFLAAKVPHQRTRLITGRALDVLPRLTDGAYDLVLVDGDKVEYPRYVEEGLRLLRPGAAGARQHAVARPGRRPRGARRDDHGPAHARQVAA</sequence>
<keyword evidence="3" id="KW-0949">S-adenosyl-L-methionine</keyword>
<feature type="region of interest" description="Disordered" evidence="4">
    <location>
        <begin position="108"/>
        <end position="141"/>
    </location>
</feature>
<dbReference type="InterPro" id="IPR002935">
    <property type="entry name" value="SAM_O-MeTrfase"/>
</dbReference>
<evidence type="ECO:0000256" key="4">
    <source>
        <dbReference type="SAM" id="MobiDB-lite"/>
    </source>
</evidence>
<dbReference type="SUPFAM" id="SSF53335">
    <property type="entry name" value="S-adenosyl-L-methionine-dependent methyltransferases"/>
    <property type="match status" value="1"/>
</dbReference>
<dbReference type="Pfam" id="PF01596">
    <property type="entry name" value="Methyltransf_3"/>
    <property type="match status" value="1"/>
</dbReference>
<keyword evidence="2" id="KW-0808">Transferase</keyword>
<dbReference type="InterPro" id="IPR029063">
    <property type="entry name" value="SAM-dependent_MTases_sf"/>
</dbReference>
<dbReference type="InterPro" id="IPR050362">
    <property type="entry name" value="Cation-dep_OMT"/>
</dbReference>
<dbReference type="Gene3D" id="3.40.50.150">
    <property type="entry name" value="Vaccinia Virus protein VP39"/>
    <property type="match status" value="1"/>
</dbReference>
<evidence type="ECO:0000313" key="6">
    <source>
        <dbReference type="Proteomes" id="UP001157109"/>
    </source>
</evidence>
<dbReference type="PROSITE" id="PS51682">
    <property type="entry name" value="SAM_OMT_I"/>
    <property type="match status" value="1"/>
</dbReference>
<name>A0ABQ6HIT8_9MICO</name>
<protein>
    <recommendedName>
        <fullName evidence="7">Methyltransferase</fullName>
    </recommendedName>
</protein>
<dbReference type="PANTHER" id="PTHR10509:SF85">
    <property type="entry name" value="O-METHYLTRANSFERASE RV1220C-RELATED"/>
    <property type="match status" value="1"/>
</dbReference>
<evidence type="ECO:0008006" key="7">
    <source>
        <dbReference type="Google" id="ProtNLM"/>
    </source>
</evidence>
<dbReference type="Proteomes" id="UP001157109">
    <property type="component" value="Unassembled WGS sequence"/>
</dbReference>
<evidence type="ECO:0000313" key="5">
    <source>
        <dbReference type="EMBL" id="GMA18446.1"/>
    </source>
</evidence>
<organism evidence="5 6">
    <name type="scientific">Arsenicicoccus piscis</name>
    <dbReference type="NCBI Taxonomy" id="673954"/>
    <lineage>
        <taxon>Bacteria</taxon>
        <taxon>Bacillati</taxon>
        <taxon>Actinomycetota</taxon>
        <taxon>Actinomycetes</taxon>
        <taxon>Micrococcales</taxon>
        <taxon>Intrasporangiaceae</taxon>
        <taxon>Arsenicicoccus</taxon>
    </lineage>
</organism>
<evidence type="ECO:0000256" key="3">
    <source>
        <dbReference type="ARBA" id="ARBA00022691"/>
    </source>
</evidence>
<keyword evidence="1" id="KW-0489">Methyltransferase</keyword>
<gene>
    <name evidence="5" type="ORF">GCM10025862_04670</name>
</gene>